<proteinExistence type="predicted"/>
<evidence type="ECO:0000313" key="2">
    <source>
        <dbReference type="EMBL" id="KAL2887709.1"/>
    </source>
</evidence>
<dbReference type="InterPro" id="IPR008972">
    <property type="entry name" value="Cupredoxin"/>
</dbReference>
<dbReference type="RefSeq" id="XP_070858889.1">
    <property type="nucleotide sequence ID" value="XM_071002998.1"/>
</dbReference>
<protein>
    <submittedName>
        <fullName evidence="2">GPI-anchored cupredoxin</fullName>
    </submittedName>
</protein>
<gene>
    <name evidence="2" type="ORF">HOO65_040046</name>
</gene>
<dbReference type="GeneID" id="98117822"/>
<dbReference type="Gene3D" id="2.60.40.420">
    <property type="entry name" value="Cupredoxins - blue copper proteins"/>
    <property type="match status" value="1"/>
</dbReference>
<feature type="signal peptide" evidence="1">
    <location>
        <begin position="1"/>
        <end position="22"/>
    </location>
</feature>
<name>A0ABR4MHJ2_9PEZI</name>
<evidence type="ECO:0000256" key="1">
    <source>
        <dbReference type="SAM" id="SignalP"/>
    </source>
</evidence>
<dbReference type="PANTHER" id="PTHR34883:SF15">
    <property type="entry name" value="EXTRACELLULAR SERINE-RICH PROTEIN"/>
    <property type="match status" value="1"/>
</dbReference>
<dbReference type="PANTHER" id="PTHR34883">
    <property type="entry name" value="SERINE-RICH PROTEIN, PUTATIVE-RELATED-RELATED"/>
    <property type="match status" value="1"/>
</dbReference>
<keyword evidence="3" id="KW-1185">Reference proteome</keyword>
<evidence type="ECO:0000313" key="3">
    <source>
        <dbReference type="Proteomes" id="UP001610728"/>
    </source>
</evidence>
<sequence length="185" mass="19555">MRFTFAALLAATAAMAIPTAAPEDSPSEVAKRATHVVRVGDTIEPANLVASVGDKVEFHFLPGVHSVVRSSYIDPCSSNGGFASTSVVTPNTQSQNAFAFVIEVKSMKPIWYYNGAGSACQSGVVGSINSPEKKGQSIDDFRRAAKTEHYTENPLEPKGGRDNACGRVAGDWKNAFGSANSKVVM</sequence>
<comment type="caution">
    <text evidence="2">The sequence shown here is derived from an EMBL/GenBank/DDBJ whole genome shotgun (WGS) entry which is preliminary data.</text>
</comment>
<dbReference type="InterPro" id="IPR052953">
    <property type="entry name" value="Ser-rich/MCO-related"/>
</dbReference>
<keyword evidence="1" id="KW-0732">Signal</keyword>
<dbReference type="Proteomes" id="UP001610728">
    <property type="component" value="Unassembled WGS sequence"/>
</dbReference>
<reference evidence="2 3" key="1">
    <citation type="submission" date="2020-05" db="EMBL/GenBank/DDBJ databases">
        <title>Ceratocystis lukuohia genome.</title>
        <authorList>
            <person name="Harrington T.C."/>
            <person name="Kim K."/>
            <person name="Mayers C.G."/>
        </authorList>
    </citation>
    <scope>NUCLEOTIDE SEQUENCE [LARGE SCALE GENOMIC DNA]</scope>
    <source>
        <strain evidence="2 3">C4212</strain>
    </source>
</reference>
<feature type="chain" id="PRO_5045871327" evidence="1">
    <location>
        <begin position="23"/>
        <end position="185"/>
    </location>
</feature>
<dbReference type="EMBL" id="JABSNW010000004">
    <property type="protein sequence ID" value="KAL2887709.1"/>
    <property type="molecule type" value="Genomic_DNA"/>
</dbReference>
<dbReference type="SUPFAM" id="SSF49503">
    <property type="entry name" value="Cupredoxins"/>
    <property type="match status" value="1"/>
</dbReference>
<accession>A0ABR4MHJ2</accession>
<organism evidence="2 3">
    <name type="scientific">Ceratocystis lukuohia</name>
    <dbReference type="NCBI Taxonomy" id="2019550"/>
    <lineage>
        <taxon>Eukaryota</taxon>
        <taxon>Fungi</taxon>
        <taxon>Dikarya</taxon>
        <taxon>Ascomycota</taxon>
        <taxon>Pezizomycotina</taxon>
        <taxon>Sordariomycetes</taxon>
        <taxon>Hypocreomycetidae</taxon>
        <taxon>Microascales</taxon>
        <taxon>Ceratocystidaceae</taxon>
        <taxon>Ceratocystis</taxon>
    </lineage>
</organism>